<dbReference type="Proteomes" id="UP000035721">
    <property type="component" value="Unassembled WGS sequence"/>
</dbReference>
<sequence>MPGDTWVNTDVPEDVAYAAYSRVLGIQSKLHERAAADPGRVFDDLFNLVAAPAFLLEAWHRVRFKNCSTPPQYPSSGTATGATPSPRPGPADPSTRPEGLMESPVPGNWHAGFGRAAGGNDQPKR</sequence>
<dbReference type="EMBL" id="CAJB01000342">
    <property type="protein sequence ID" value="CCH79211.1"/>
    <property type="molecule type" value="Genomic_DNA"/>
</dbReference>
<name>A0A077M049_9MICO</name>
<organism evidence="2 3">
    <name type="scientific">Nostocoides japonicum T1-X7</name>
    <dbReference type="NCBI Taxonomy" id="1194083"/>
    <lineage>
        <taxon>Bacteria</taxon>
        <taxon>Bacillati</taxon>
        <taxon>Actinomycetota</taxon>
        <taxon>Actinomycetes</taxon>
        <taxon>Micrococcales</taxon>
        <taxon>Intrasporangiaceae</taxon>
        <taxon>Nostocoides</taxon>
    </lineage>
</organism>
<accession>A0A077M049</accession>
<evidence type="ECO:0000313" key="3">
    <source>
        <dbReference type="Proteomes" id="UP000035721"/>
    </source>
</evidence>
<proteinExistence type="predicted"/>
<keyword evidence="3" id="KW-1185">Reference proteome</keyword>
<dbReference type="STRING" id="1194083.BN12_4060021"/>
<feature type="compositionally biased region" description="Polar residues" evidence="1">
    <location>
        <begin position="67"/>
        <end position="83"/>
    </location>
</feature>
<gene>
    <name evidence="2" type="ORF">BN12_4060021</name>
</gene>
<evidence type="ECO:0000313" key="2">
    <source>
        <dbReference type="EMBL" id="CCH79211.1"/>
    </source>
</evidence>
<protein>
    <submittedName>
        <fullName evidence="2">Uncharacterized protein</fullName>
    </submittedName>
</protein>
<reference evidence="2 3" key="1">
    <citation type="journal article" date="2013" name="ISME J.">
        <title>A metabolic model for members of the genus Tetrasphaera involved in enhanced biological phosphorus removal.</title>
        <authorList>
            <person name="Kristiansen R."/>
            <person name="Nguyen H.T.T."/>
            <person name="Saunders A.M."/>
            <person name="Nielsen J.L."/>
            <person name="Wimmer R."/>
            <person name="Le V.Q."/>
            <person name="McIlroy S.J."/>
            <person name="Petrovski S."/>
            <person name="Seviour R.J."/>
            <person name="Calteau A."/>
            <person name="Nielsen K.L."/>
            <person name="Nielsen P.H."/>
        </authorList>
    </citation>
    <scope>NUCLEOTIDE SEQUENCE [LARGE SCALE GENOMIC DNA]</scope>
    <source>
        <strain evidence="2 3">T1-X7</strain>
    </source>
</reference>
<feature type="region of interest" description="Disordered" evidence="1">
    <location>
        <begin position="67"/>
        <end position="125"/>
    </location>
</feature>
<dbReference type="AlphaFoldDB" id="A0A077M049"/>
<comment type="caution">
    <text evidence="2">The sequence shown here is derived from an EMBL/GenBank/DDBJ whole genome shotgun (WGS) entry which is preliminary data.</text>
</comment>
<evidence type="ECO:0000256" key="1">
    <source>
        <dbReference type="SAM" id="MobiDB-lite"/>
    </source>
</evidence>